<proteinExistence type="inferred from homology"/>
<dbReference type="InterPro" id="IPR003092">
    <property type="entry name" value="2pore_dom_K_chnl_TASK"/>
</dbReference>
<evidence type="ECO:0000256" key="18">
    <source>
        <dbReference type="ARBA" id="ARBA00023303"/>
    </source>
</evidence>
<dbReference type="PANTHER" id="PTHR43448">
    <property type="entry name" value="PROTOHEME IX FARNESYLTRANSFERASE, MITOCHONDRIAL"/>
    <property type="match status" value="1"/>
</dbReference>
<dbReference type="AlphaFoldDB" id="A0A9Q0N9B9"/>
<feature type="transmembrane region" description="Helical" evidence="22">
    <location>
        <begin position="20"/>
        <end position="40"/>
    </location>
</feature>
<evidence type="ECO:0000256" key="19">
    <source>
        <dbReference type="ARBA" id="ARBA00030253"/>
    </source>
</evidence>
<name>A0A9Q0N9B9_9DIPT</name>
<keyword evidence="16" id="KW-0350">Heme biosynthesis</keyword>
<dbReference type="InterPro" id="IPR006369">
    <property type="entry name" value="Protohaem_IX_farnesylTrfase"/>
</dbReference>
<evidence type="ECO:0000256" key="17">
    <source>
        <dbReference type="ARBA" id="ARBA00023136"/>
    </source>
</evidence>
<evidence type="ECO:0000256" key="11">
    <source>
        <dbReference type="ARBA" id="ARBA00022946"/>
    </source>
</evidence>
<keyword evidence="8" id="KW-0808">Transferase</keyword>
<feature type="domain" description="Potassium channel" evidence="23">
    <location>
        <begin position="406"/>
        <end position="462"/>
    </location>
</feature>
<dbReference type="FunFam" id="1.10.357.140:FF:000004">
    <property type="entry name" value="Protoheme IX farnesyltransferase, mitochondrial"/>
    <property type="match status" value="1"/>
</dbReference>
<evidence type="ECO:0000313" key="24">
    <source>
        <dbReference type="EMBL" id="KAJ6646125.1"/>
    </source>
</evidence>
<dbReference type="Pfam" id="PF07885">
    <property type="entry name" value="Ion_trans_2"/>
    <property type="match status" value="2"/>
</dbReference>
<dbReference type="Gene3D" id="1.10.357.140">
    <property type="entry name" value="UbiA prenyltransferase"/>
    <property type="match status" value="1"/>
</dbReference>
<feature type="transmembrane region" description="Helical" evidence="22">
    <location>
        <begin position="198"/>
        <end position="219"/>
    </location>
</feature>
<evidence type="ECO:0000256" key="2">
    <source>
        <dbReference type="ARBA" id="ARBA00005985"/>
    </source>
</evidence>
<feature type="transmembrane region" description="Helical" evidence="22">
    <location>
        <begin position="438"/>
        <end position="458"/>
    </location>
</feature>
<dbReference type="GO" id="GO:0006784">
    <property type="term" value="P:heme A biosynthetic process"/>
    <property type="evidence" value="ECO:0007669"/>
    <property type="project" value="TreeGrafter"/>
</dbReference>
<feature type="transmembrane region" description="Helical" evidence="22">
    <location>
        <begin position="490"/>
        <end position="508"/>
    </location>
</feature>
<keyword evidence="13 22" id="KW-1133">Transmembrane helix</keyword>
<keyword evidence="17 22" id="KW-0472">Membrane</keyword>
<keyword evidence="15" id="KW-0496">Mitochondrion</keyword>
<evidence type="ECO:0000256" key="3">
    <source>
        <dbReference type="ARBA" id="ARBA00006666"/>
    </source>
</evidence>
<evidence type="ECO:0000256" key="7">
    <source>
        <dbReference type="ARBA" id="ARBA00022538"/>
    </source>
</evidence>
<dbReference type="CDD" id="cd13957">
    <property type="entry name" value="PT_UbiA_Cox10"/>
    <property type="match status" value="1"/>
</dbReference>
<protein>
    <recommendedName>
        <fullName evidence="5">Protoheme IX farnesyltransferase, mitochondrial</fullName>
        <ecNumber evidence="4">2.5.1.141</ecNumber>
    </recommendedName>
    <alternativeName>
        <fullName evidence="19">Heme O synthase</fullName>
    </alternativeName>
</protein>
<evidence type="ECO:0000256" key="9">
    <source>
        <dbReference type="ARBA" id="ARBA00022692"/>
    </source>
</evidence>
<dbReference type="InterPro" id="IPR000537">
    <property type="entry name" value="UbiA_prenyltransferase"/>
</dbReference>
<dbReference type="InterPro" id="IPR044878">
    <property type="entry name" value="UbiA_sf"/>
</dbReference>
<evidence type="ECO:0000259" key="23">
    <source>
        <dbReference type="Pfam" id="PF07885"/>
    </source>
</evidence>
<dbReference type="Proteomes" id="UP001151699">
    <property type="component" value="Chromosome A"/>
</dbReference>
<comment type="catalytic activity">
    <reaction evidence="20">
        <text>heme b + (2E,6E)-farnesyl diphosphate + H2O = Fe(II)-heme o + diphosphate</text>
        <dbReference type="Rhea" id="RHEA:28070"/>
        <dbReference type="ChEBI" id="CHEBI:15377"/>
        <dbReference type="ChEBI" id="CHEBI:33019"/>
        <dbReference type="ChEBI" id="CHEBI:60344"/>
        <dbReference type="ChEBI" id="CHEBI:60530"/>
        <dbReference type="ChEBI" id="CHEBI:175763"/>
        <dbReference type="EC" id="2.5.1.141"/>
    </reaction>
</comment>
<dbReference type="GO" id="GO:0008495">
    <property type="term" value="F:protoheme IX farnesyltransferase activity"/>
    <property type="evidence" value="ECO:0007669"/>
    <property type="project" value="UniProtKB-EC"/>
</dbReference>
<evidence type="ECO:0000256" key="8">
    <source>
        <dbReference type="ARBA" id="ARBA00022679"/>
    </source>
</evidence>
<dbReference type="PANTHER" id="PTHR43448:SF2">
    <property type="entry name" value="PROTOHEME IX FARNESYLTRANSFERASE, MITOCHONDRIAL"/>
    <property type="match status" value="1"/>
</dbReference>
<feature type="transmembrane region" description="Helical" evidence="22">
    <location>
        <begin position="61"/>
        <end position="80"/>
    </location>
</feature>
<feature type="transmembrane region" description="Helical" evidence="22">
    <location>
        <begin position="247"/>
        <end position="264"/>
    </location>
</feature>
<evidence type="ECO:0000256" key="14">
    <source>
        <dbReference type="ARBA" id="ARBA00023065"/>
    </source>
</evidence>
<evidence type="ECO:0000256" key="4">
    <source>
        <dbReference type="ARBA" id="ARBA00012292"/>
    </source>
</evidence>
<keyword evidence="18 21" id="KW-0407">Ion channel</keyword>
<keyword evidence="11" id="KW-0809">Transit peptide</keyword>
<keyword evidence="6 21" id="KW-0813">Transport</keyword>
<feature type="transmembrane region" description="Helical" evidence="22">
    <location>
        <begin position="118"/>
        <end position="137"/>
    </location>
</feature>
<evidence type="ECO:0000256" key="20">
    <source>
        <dbReference type="ARBA" id="ARBA00047690"/>
    </source>
</evidence>
<dbReference type="Pfam" id="PF01040">
    <property type="entry name" value="UbiA"/>
    <property type="match status" value="1"/>
</dbReference>
<feature type="transmembrane region" description="Helical" evidence="22">
    <location>
        <begin position="550"/>
        <end position="576"/>
    </location>
</feature>
<keyword evidence="14 21" id="KW-0406">Ion transport</keyword>
<comment type="similarity">
    <text evidence="2">Belongs to the UbiA prenyltransferase family.</text>
</comment>
<keyword evidence="7" id="KW-0633">Potassium transport</keyword>
<feature type="transmembrane region" description="Helical" evidence="22">
    <location>
        <begin position="408"/>
        <end position="426"/>
    </location>
</feature>
<dbReference type="NCBIfam" id="TIGR01473">
    <property type="entry name" value="cyoE_ctaB"/>
    <property type="match status" value="1"/>
</dbReference>
<evidence type="ECO:0000256" key="15">
    <source>
        <dbReference type="ARBA" id="ARBA00023128"/>
    </source>
</evidence>
<feature type="transmembrane region" description="Helical" evidence="22">
    <location>
        <begin position="86"/>
        <end position="106"/>
    </location>
</feature>
<evidence type="ECO:0000256" key="22">
    <source>
        <dbReference type="SAM" id="Phobius"/>
    </source>
</evidence>
<feature type="transmembrane region" description="Helical" evidence="22">
    <location>
        <begin position="520"/>
        <end position="538"/>
    </location>
</feature>
<keyword evidence="10" id="KW-0631">Potassium channel</keyword>
<keyword evidence="9 21" id="KW-0812">Transmembrane</keyword>
<evidence type="ECO:0000256" key="16">
    <source>
        <dbReference type="ARBA" id="ARBA00023133"/>
    </source>
</evidence>
<organism evidence="24 25">
    <name type="scientific">Pseudolycoriella hygida</name>
    <dbReference type="NCBI Taxonomy" id="35572"/>
    <lineage>
        <taxon>Eukaryota</taxon>
        <taxon>Metazoa</taxon>
        <taxon>Ecdysozoa</taxon>
        <taxon>Arthropoda</taxon>
        <taxon>Hexapoda</taxon>
        <taxon>Insecta</taxon>
        <taxon>Pterygota</taxon>
        <taxon>Neoptera</taxon>
        <taxon>Endopterygota</taxon>
        <taxon>Diptera</taxon>
        <taxon>Nematocera</taxon>
        <taxon>Sciaroidea</taxon>
        <taxon>Sciaridae</taxon>
        <taxon>Pseudolycoriella</taxon>
    </lineage>
</organism>
<dbReference type="FunFam" id="1.10.287.70:FF:000090">
    <property type="entry name" value="two pore potassium channel protein sup-9"/>
    <property type="match status" value="1"/>
</dbReference>
<dbReference type="SUPFAM" id="SSF81324">
    <property type="entry name" value="Voltage-gated potassium channels"/>
    <property type="match status" value="2"/>
</dbReference>
<dbReference type="EC" id="2.5.1.141" evidence="4"/>
<evidence type="ECO:0000256" key="6">
    <source>
        <dbReference type="ARBA" id="ARBA00022448"/>
    </source>
</evidence>
<dbReference type="GO" id="GO:0005267">
    <property type="term" value="F:potassium channel activity"/>
    <property type="evidence" value="ECO:0007669"/>
    <property type="project" value="UniProtKB-KW"/>
</dbReference>
<feature type="domain" description="Potassium channel" evidence="23">
    <location>
        <begin position="498"/>
        <end position="573"/>
    </location>
</feature>
<keyword evidence="25" id="KW-1185">Reference proteome</keyword>
<reference evidence="24" key="1">
    <citation type="submission" date="2022-07" db="EMBL/GenBank/DDBJ databases">
        <authorList>
            <person name="Trinca V."/>
            <person name="Uliana J.V.C."/>
            <person name="Torres T.T."/>
            <person name="Ward R.J."/>
            <person name="Monesi N."/>
        </authorList>
    </citation>
    <scope>NUCLEOTIDE SEQUENCE</scope>
    <source>
        <strain evidence="24">HSMRA1968</strain>
        <tissue evidence="24">Whole embryos</tissue>
    </source>
</reference>
<dbReference type="PROSITE" id="PS00943">
    <property type="entry name" value="UBIA"/>
    <property type="match status" value="1"/>
</dbReference>
<evidence type="ECO:0000256" key="13">
    <source>
        <dbReference type="ARBA" id="ARBA00022989"/>
    </source>
</evidence>
<dbReference type="InterPro" id="IPR003280">
    <property type="entry name" value="2pore_dom_K_chnl"/>
</dbReference>
<comment type="caution">
    <text evidence="24">The sequence shown here is derived from an EMBL/GenBank/DDBJ whole genome shotgun (WGS) entry which is preliminary data.</text>
</comment>
<dbReference type="PRINTS" id="PR01333">
    <property type="entry name" value="2POREKCHANEL"/>
</dbReference>
<evidence type="ECO:0000313" key="25">
    <source>
        <dbReference type="Proteomes" id="UP001151699"/>
    </source>
</evidence>
<evidence type="ECO:0000256" key="12">
    <source>
        <dbReference type="ARBA" id="ARBA00022958"/>
    </source>
</evidence>
<dbReference type="InterPro" id="IPR013099">
    <property type="entry name" value="K_chnl_dom"/>
</dbReference>
<comment type="similarity">
    <text evidence="3 21">Belongs to the two pore domain potassium channel (TC 1.A.1.8) family.</text>
</comment>
<dbReference type="EMBL" id="WJQU01000001">
    <property type="protein sequence ID" value="KAJ6646125.1"/>
    <property type="molecule type" value="Genomic_DNA"/>
</dbReference>
<feature type="transmembrane region" description="Helical" evidence="22">
    <location>
        <begin position="339"/>
        <end position="359"/>
    </location>
</feature>
<accession>A0A9Q0N9B9</accession>
<keyword evidence="12" id="KW-0630">Potassium</keyword>
<evidence type="ECO:0000256" key="1">
    <source>
        <dbReference type="ARBA" id="ARBA00004225"/>
    </source>
</evidence>
<evidence type="ECO:0000256" key="21">
    <source>
        <dbReference type="RuleBase" id="RU003857"/>
    </source>
</evidence>
<dbReference type="Gene3D" id="1.10.287.70">
    <property type="match status" value="1"/>
</dbReference>
<evidence type="ECO:0000256" key="10">
    <source>
        <dbReference type="ARBA" id="ARBA00022826"/>
    </source>
</evidence>
<dbReference type="GO" id="GO:0031966">
    <property type="term" value="C:mitochondrial membrane"/>
    <property type="evidence" value="ECO:0007669"/>
    <property type="project" value="UniProtKB-SubCell"/>
</dbReference>
<dbReference type="OrthoDB" id="297496at2759"/>
<comment type="subcellular location">
    <subcellularLocation>
        <location evidence="1">Mitochondrion membrane</location>
        <topology evidence="1">Multi-pass membrane protein</topology>
    </subcellularLocation>
</comment>
<evidence type="ECO:0000256" key="5">
    <source>
        <dbReference type="ARBA" id="ARBA00016335"/>
    </source>
</evidence>
<dbReference type="InterPro" id="IPR030470">
    <property type="entry name" value="UbiA_prenylTrfase_CS"/>
</dbReference>
<feature type="transmembrane region" description="Helical" evidence="22">
    <location>
        <begin position="149"/>
        <end position="169"/>
    </location>
</feature>
<sequence>MDALVVITTMGGYAMAPAPFELSTFILCSVGTGLCSAAANSINQYHEVPFDAQMSRTKNRVLVKGLLTPLHAIGFAVGAASTGICMLYYGVNGLTAALGAGNLLLYTSVYTPMKRFSILNTWVGSVVGAVPPVMGWVGCSGTFDAGTWILAGLLYAWQFPHFNALSWNLRPDYSRAGYRMMAVTNPGLCRRTALRYTIALGGLSLAAPYFDVTNIWFALETLPLNGYFTYLAWRFYKNSDSGTSRKLFRFSLLHLPALMVLFLLNKKRWIFTEDAGRTLETVEKGVLVAGNESIDMIPPVVLISVFNNQQRNSMYIDRRESICGLLVTCTMKRQNVRTLSLVVCTFTYLLIGAAVFDALESETESKRWEFLSNIRNSFVGKYNMTNQDYRMMEIVIIENKPHKAGPQWKFAGAFYFATVVLAMIGYGHSTPVTVGGKAFCMAYAMVGIPLGLVMFQSIGERLNKFVSVVIRRAKTYIRCKQTEATETNLMLFNGMLSSVIITTGAAVFSRYEGWSYFDSFYYCFVTLTTIGFGDYVALQNDQALMNKPGYVALSLVFILFGLAVVAASINLLVLRFMTMNAEDIRREELDAQNKCNTNQGLSYDGDSYTATGKLLEHHQSSDVEETSVCSCTCLGGASCANHELLLDPGYHPADIISSTLSLKRASV</sequence>
<dbReference type="PRINTS" id="PR01095">
    <property type="entry name" value="TASKCHANNEL"/>
</dbReference>
<gene>
    <name evidence="24" type="primary">sup-9_2</name>
    <name evidence="24" type="ORF">Bhyg_01335</name>
</gene>